<dbReference type="PANTHER" id="PTHR11929:SF194">
    <property type="entry name" value="ALPHA-(1,3)-FUCOSYLTRANSFERASE 10"/>
    <property type="match status" value="1"/>
</dbReference>
<keyword evidence="14" id="KW-1185">Reference proteome</keyword>
<evidence type="ECO:0000256" key="10">
    <source>
        <dbReference type="ARBA" id="ARBA00023180"/>
    </source>
</evidence>
<reference evidence="15" key="1">
    <citation type="submission" date="2025-08" db="UniProtKB">
        <authorList>
            <consortium name="RefSeq"/>
        </authorList>
    </citation>
    <scope>IDENTIFICATION</scope>
</reference>
<keyword evidence="6 11" id="KW-0812">Transmembrane</keyword>
<dbReference type="PANTHER" id="PTHR11929">
    <property type="entry name" value="ALPHA- 1,3 -FUCOSYLTRANSFERASE"/>
    <property type="match status" value="1"/>
</dbReference>
<evidence type="ECO:0000256" key="9">
    <source>
        <dbReference type="ARBA" id="ARBA00023136"/>
    </source>
</evidence>
<dbReference type="SUPFAM" id="SSF53756">
    <property type="entry name" value="UDP-Glycosyltransferase/glycogen phosphorylase"/>
    <property type="match status" value="1"/>
</dbReference>
<dbReference type="InterPro" id="IPR031481">
    <property type="entry name" value="Glyco_tran_10_N"/>
</dbReference>
<evidence type="ECO:0000256" key="7">
    <source>
        <dbReference type="ARBA" id="ARBA00022968"/>
    </source>
</evidence>
<name>A0ABM1VQM3_APLCA</name>
<evidence type="ECO:0000259" key="13">
    <source>
        <dbReference type="Pfam" id="PF17039"/>
    </source>
</evidence>
<comment type="subcellular location">
    <subcellularLocation>
        <location evidence="11">Golgi apparatus</location>
        <location evidence="11">Golgi stack membrane</location>
        <topology evidence="11">Single-pass type II membrane protein</topology>
    </subcellularLocation>
    <subcellularLocation>
        <location evidence="1">Membrane</location>
        <topology evidence="1">Single-pass membrane protein</topology>
    </subcellularLocation>
</comment>
<sequence length="456" mass="53058">MYDVFIDETREDHKHIPLDQEIMEELRKLDLKRQNGGGSEDGLPLQDPSDPIIMWWTEFTREPGITRDCGDNSCFFTNNRKYRDHKNMKVFMFYGTDFSPDDLPLPRADNHEWALFHEESPKNNYILCHEPVISLFNYTSTFRRESHFPISTQHLLSLDWLLQSTYTKTVAEKNRYQEEEGLALIVYVQSDCDPPSDRDEYVKQLMKHISVDSYGGCLNNRKLPQQIAAPLEGMAHKEFFELLSRYKFALAMENAVCNDYMTEKMWRPLMVGAVPIIFGSSKVKDFLPSNKSALLLQEFKSPEHLAMVIKNLNENEVEYEKLRKWKTSGISNTFLFDTMSSRTWAPDDEENWIPGHTNFVEGFECYVCNKVHDNMKRQHNGQNIKKQWGKKSHYGCPRPAKFDEFGRYGKAPGWLDFWSSQWEQHGAMAGNLKQCVLQGKTDCKEDTVGSKAKGDF</sequence>
<keyword evidence="5 11" id="KW-0808">Transferase</keyword>
<feature type="domain" description="Fucosyltransferase N-terminal" evidence="13">
    <location>
        <begin position="51"/>
        <end position="149"/>
    </location>
</feature>
<dbReference type="Pfam" id="PF17039">
    <property type="entry name" value="Glyco_tran_10_N"/>
    <property type="match status" value="1"/>
</dbReference>
<dbReference type="InterPro" id="IPR001503">
    <property type="entry name" value="Glyco_trans_10"/>
</dbReference>
<evidence type="ECO:0000259" key="12">
    <source>
        <dbReference type="Pfam" id="PF00852"/>
    </source>
</evidence>
<keyword evidence="8" id="KW-1133">Transmembrane helix</keyword>
<evidence type="ECO:0000256" key="6">
    <source>
        <dbReference type="ARBA" id="ARBA00022692"/>
    </source>
</evidence>
<gene>
    <name evidence="15" type="primary">LOC106011310</name>
</gene>
<keyword evidence="10" id="KW-0325">Glycoprotein</keyword>
<dbReference type="InterPro" id="IPR055270">
    <property type="entry name" value="Glyco_tran_10_C"/>
</dbReference>
<organism evidence="14 15">
    <name type="scientific">Aplysia californica</name>
    <name type="common">California sea hare</name>
    <dbReference type="NCBI Taxonomy" id="6500"/>
    <lineage>
        <taxon>Eukaryota</taxon>
        <taxon>Metazoa</taxon>
        <taxon>Spiralia</taxon>
        <taxon>Lophotrochozoa</taxon>
        <taxon>Mollusca</taxon>
        <taxon>Gastropoda</taxon>
        <taxon>Heterobranchia</taxon>
        <taxon>Euthyneura</taxon>
        <taxon>Tectipleura</taxon>
        <taxon>Aplysiida</taxon>
        <taxon>Aplysioidea</taxon>
        <taxon>Aplysiidae</taxon>
        <taxon>Aplysia</taxon>
    </lineage>
</organism>
<evidence type="ECO:0000256" key="4">
    <source>
        <dbReference type="ARBA" id="ARBA00022676"/>
    </source>
</evidence>
<dbReference type="Gene3D" id="3.40.50.11660">
    <property type="entry name" value="Glycosyl transferase family 10, C-terminal domain"/>
    <property type="match status" value="1"/>
</dbReference>
<keyword evidence="4 11" id="KW-0328">Glycosyltransferase</keyword>
<dbReference type="EC" id="2.4.1.-" evidence="11"/>
<evidence type="ECO:0000256" key="11">
    <source>
        <dbReference type="RuleBase" id="RU003832"/>
    </source>
</evidence>
<protein>
    <recommendedName>
        <fullName evidence="11">Fucosyltransferase</fullName>
        <ecNumber evidence="11">2.4.1.-</ecNumber>
    </recommendedName>
</protein>
<dbReference type="Pfam" id="PF00852">
    <property type="entry name" value="Glyco_transf_10"/>
    <property type="match status" value="1"/>
</dbReference>
<keyword evidence="9" id="KW-0472">Membrane</keyword>
<keyword evidence="7" id="KW-0735">Signal-anchor</keyword>
<keyword evidence="11" id="KW-0333">Golgi apparatus</keyword>
<proteinExistence type="inferred from homology"/>
<dbReference type="RefSeq" id="XP_035824715.1">
    <property type="nucleotide sequence ID" value="XM_035968822.1"/>
</dbReference>
<dbReference type="InterPro" id="IPR038577">
    <property type="entry name" value="GT10-like_C_sf"/>
</dbReference>
<evidence type="ECO:0000256" key="1">
    <source>
        <dbReference type="ARBA" id="ARBA00004167"/>
    </source>
</evidence>
<comment type="similarity">
    <text evidence="3 11">Belongs to the glycosyltransferase 10 family.</text>
</comment>
<feature type="domain" description="Fucosyltransferase C-terminal" evidence="12">
    <location>
        <begin position="184"/>
        <end position="386"/>
    </location>
</feature>
<comment type="pathway">
    <text evidence="2">Protein modification; protein glycosylation.</text>
</comment>
<evidence type="ECO:0000256" key="3">
    <source>
        <dbReference type="ARBA" id="ARBA00008919"/>
    </source>
</evidence>
<dbReference type="GeneID" id="106011310"/>
<evidence type="ECO:0000256" key="2">
    <source>
        <dbReference type="ARBA" id="ARBA00004922"/>
    </source>
</evidence>
<evidence type="ECO:0000313" key="15">
    <source>
        <dbReference type="RefSeq" id="XP_035824715.1"/>
    </source>
</evidence>
<evidence type="ECO:0000256" key="8">
    <source>
        <dbReference type="ARBA" id="ARBA00022989"/>
    </source>
</evidence>
<accession>A0ABM1VQM3</accession>
<evidence type="ECO:0000256" key="5">
    <source>
        <dbReference type="ARBA" id="ARBA00022679"/>
    </source>
</evidence>
<dbReference type="Proteomes" id="UP000694888">
    <property type="component" value="Unplaced"/>
</dbReference>
<evidence type="ECO:0000313" key="14">
    <source>
        <dbReference type="Proteomes" id="UP000694888"/>
    </source>
</evidence>